<organism evidence="2">
    <name type="scientific">marine sediment metagenome</name>
    <dbReference type="NCBI Taxonomy" id="412755"/>
    <lineage>
        <taxon>unclassified sequences</taxon>
        <taxon>metagenomes</taxon>
        <taxon>ecological metagenomes</taxon>
    </lineage>
</organism>
<gene>
    <name evidence="2" type="ORF">LCGC14_0604590</name>
</gene>
<accession>A0A0F9RTH8</accession>
<dbReference type="AlphaFoldDB" id="A0A0F9RTH8"/>
<keyword evidence="1" id="KW-1133">Transmembrane helix</keyword>
<name>A0A0F9RTH8_9ZZZZ</name>
<sequence length="176" mass="19425">MNPINTETYNRTRTFIGYTPTKGKHSTSMEFVQFNEPVILSQKFLILGEIAEEMANIYKASKNGDLMELSYSYNTLAEEIKSISSLVKEQLFEYDWQILESSAVLADYHDPGNGGGGGNFLTCIICIAGCELAVLGGCIIACLVFIPFCPVCVLVVDLWELFDLGCGYVCEWIGAC</sequence>
<evidence type="ECO:0000256" key="1">
    <source>
        <dbReference type="SAM" id="Phobius"/>
    </source>
</evidence>
<dbReference type="EMBL" id="LAZR01000982">
    <property type="protein sequence ID" value="KKN53222.1"/>
    <property type="molecule type" value="Genomic_DNA"/>
</dbReference>
<feature type="transmembrane region" description="Helical" evidence="1">
    <location>
        <begin position="132"/>
        <end position="156"/>
    </location>
</feature>
<evidence type="ECO:0000313" key="2">
    <source>
        <dbReference type="EMBL" id="KKN53222.1"/>
    </source>
</evidence>
<keyword evidence="1" id="KW-0812">Transmembrane</keyword>
<keyword evidence="1" id="KW-0472">Membrane</keyword>
<comment type="caution">
    <text evidence="2">The sequence shown here is derived from an EMBL/GenBank/DDBJ whole genome shotgun (WGS) entry which is preliminary data.</text>
</comment>
<reference evidence="2" key="1">
    <citation type="journal article" date="2015" name="Nature">
        <title>Complex archaea that bridge the gap between prokaryotes and eukaryotes.</title>
        <authorList>
            <person name="Spang A."/>
            <person name="Saw J.H."/>
            <person name="Jorgensen S.L."/>
            <person name="Zaremba-Niedzwiedzka K."/>
            <person name="Martijn J."/>
            <person name="Lind A.E."/>
            <person name="van Eijk R."/>
            <person name="Schleper C."/>
            <person name="Guy L."/>
            <person name="Ettema T.J."/>
        </authorList>
    </citation>
    <scope>NUCLEOTIDE SEQUENCE</scope>
</reference>
<proteinExistence type="predicted"/>
<protein>
    <submittedName>
        <fullName evidence="2">Uncharacterized protein</fullName>
    </submittedName>
</protein>